<dbReference type="EMBL" id="KZ821241">
    <property type="protein sequence ID" value="PYH43854.1"/>
    <property type="molecule type" value="Genomic_DNA"/>
</dbReference>
<evidence type="ECO:0000313" key="2">
    <source>
        <dbReference type="EMBL" id="PYH43854.1"/>
    </source>
</evidence>
<evidence type="ECO:0000256" key="1">
    <source>
        <dbReference type="SAM" id="MobiDB-lite"/>
    </source>
</evidence>
<feature type="region of interest" description="Disordered" evidence="1">
    <location>
        <begin position="59"/>
        <end position="85"/>
    </location>
</feature>
<protein>
    <submittedName>
        <fullName evidence="2">Uncharacterized protein</fullName>
    </submittedName>
</protein>
<evidence type="ECO:0000313" key="3">
    <source>
        <dbReference type="Proteomes" id="UP000248349"/>
    </source>
</evidence>
<dbReference type="Proteomes" id="UP000248349">
    <property type="component" value="Unassembled WGS sequence"/>
</dbReference>
<reference evidence="2 3" key="1">
    <citation type="submission" date="2016-12" db="EMBL/GenBank/DDBJ databases">
        <title>The genomes of Aspergillus section Nigri reveals drivers in fungal speciation.</title>
        <authorList>
            <consortium name="DOE Joint Genome Institute"/>
            <person name="Vesth T.C."/>
            <person name="Nybo J."/>
            <person name="Theobald S."/>
            <person name="Brandl J."/>
            <person name="Frisvad J.C."/>
            <person name="Nielsen K.F."/>
            <person name="Lyhne E.K."/>
            <person name="Kogle M.E."/>
            <person name="Kuo A."/>
            <person name="Riley R."/>
            <person name="Clum A."/>
            <person name="Nolan M."/>
            <person name="Lipzen A."/>
            <person name="Salamov A."/>
            <person name="Henrissat B."/>
            <person name="Wiebenga A."/>
            <person name="De Vries R.P."/>
            <person name="Grigoriev I.V."/>
            <person name="Mortensen U.H."/>
            <person name="Andersen M.R."/>
            <person name="Baker S.E."/>
        </authorList>
    </citation>
    <scope>NUCLEOTIDE SEQUENCE [LARGE SCALE GENOMIC DNA]</scope>
    <source>
        <strain evidence="2 3">JOP 1030-1</strain>
    </source>
</reference>
<proteinExistence type="predicted"/>
<gene>
    <name evidence="2" type="ORF">BP01DRAFT_94236</name>
</gene>
<sequence>MVTVVRSTSDYWQALRCHCCTWNYPSLPTICSFAFSSCFSLFLLPIFCFCRVFAPTLPPASQPSSRSGMPSCSTPHTSSTSSGLIPGLEASLSSISRHFNPKLAGLASSLNFLIER</sequence>
<dbReference type="GeneID" id="37081483"/>
<accession>A0A318ZC03</accession>
<feature type="compositionally biased region" description="Low complexity" evidence="1">
    <location>
        <begin position="70"/>
        <end position="82"/>
    </location>
</feature>
<name>A0A318ZC03_9EURO</name>
<keyword evidence="3" id="KW-1185">Reference proteome</keyword>
<dbReference type="AlphaFoldDB" id="A0A318ZC03"/>
<organism evidence="2 3">
    <name type="scientific">Aspergillus saccharolyticus JOP 1030-1</name>
    <dbReference type="NCBI Taxonomy" id="1450539"/>
    <lineage>
        <taxon>Eukaryota</taxon>
        <taxon>Fungi</taxon>
        <taxon>Dikarya</taxon>
        <taxon>Ascomycota</taxon>
        <taxon>Pezizomycotina</taxon>
        <taxon>Eurotiomycetes</taxon>
        <taxon>Eurotiomycetidae</taxon>
        <taxon>Eurotiales</taxon>
        <taxon>Aspergillaceae</taxon>
        <taxon>Aspergillus</taxon>
        <taxon>Aspergillus subgen. Circumdati</taxon>
    </lineage>
</organism>
<dbReference type="RefSeq" id="XP_025429836.1">
    <property type="nucleotide sequence ID" value="XM_025580254.1"/>
</dbReference>